<keyword evidence="3" id="KW-1185">Reference proteome</keyword>
<dbReference type="SUPFAM" id="SSF52058">
    <property type="entry name" value="L domain-like"/>
    <property type="match status" value="1"/>
</dbReference>
<reference evidence="3" key="2">
    <citation type="journal article" date="2010" name="Genome Res.">
        <title>Population genomic sequencing of Coccidioides fungi reveals recent hybridization and transposon control.</title>
        <authorList>
            <person name="Neafsey D.E."/>
            <person name="Barker B.M."/>
            <person name="Sharpton T.J."/>
            <person name="Stajich J.E."/>
            <person name="Park D.J."/>
            <person name="Whiston E."/>
            <person name="Hung C.-Y."/>
            <person name="McMahan C."/>
            <person name="White J."/>
            <person name="Sykes S."/>
            <person name="Heiman D."/>
            <person name="Young S."/>
            <person name="Zeng Q."/>
            <person name="Abouelleil A."/>
            <person name="Aftuck L."/>
            <person name="Bessette D."/>
            <person name="Brown A."/>
            <person name="FitzGerald M."/>
            <person name="Lui A."/>
            <person name="Macdonald J.P."/>
            <person name="Priest M."/>
            <person name="Orbach M.J."/>
            <person name="Galgiani J.N."/>
            <person name="Kirkland T.N."/>
            <person name="Cole G.T."/>
            <person name="Birren B.W."/>
            <person name="Henn M.R."/>
            <person name="Taylor J.W."/>
            <person name="Rounsley S.D."/>
        </authorList>
    </citation>
    <scope>GENOME REANNOTATION</scope>
    <source>
        <strain evidence="3">RS</strain>
    </source>
</reference>
<dbReference type="OrthoDB" id="4181272at2759"/>
<reference evidence="3" key="1">
    <citation type="journal article" date="2009" name="Genome Res.">
        <title>Comparative genomic analyses of the human fungal pathogens Coccidioides and their relatives.</title>
        <authorList>
            <person name="Sharpton T.J."/>
            <person name="Stajich J.E."/>
            <person name="Rounsley S.D."/>
            <person name="Gardner M.J."/>
            <person name="Wortman J.R."/>
            <person name="Jordar V.S."/>
            <person name="Maiti R."/>
            <person name="Kodira C.D."/>
            <person name="Neafsey D.E."/>
            <person name="Zeng Q."/>
            <person name="Hung C.-Y."/>
            <person name="McMahan C."/>
            <person name="Muszewska A."/>
            <person name="Grynberg M."/>
            <person name="Mandel M.A."/>
            <person name="Kellner E.M."/>
            <person name="Barker B.M."/>
            <person name="Galgiani J.N."/>
            <person name="Orbach M.J."/>
            <person name="Kirkland T.N."/>
            <person name="Cole G.T."/>
            <person name="Henn M.R."/>
            <person name="Birren B.W."/>
            <person name="Taylor J.W."/>
        </authorList>
    </citation>
    <scope>NUCLEOTIDE SEQUENCE [LARGE SCALE GENOMIC DNA]</scope>
    <source>
        <strain evidence="3">RS</strain>
    </source>
</reference>
<dbReference type="GeneID" id="24164042"/>
<dbReference type="KEGG" id="cim:CIMG_12218"/>
<protein>
    <submittedName>
        <fullName evidence="2">Uncharacterized protein</fullName>
    </submittedName>
</protein>
<dbReference type="EMBL" id="GG704913">
    <property type="protein sequence ID" value="KJF60725.1"/>
    <property type="molecule type" value="Genomic_DNA"/>
</dbReference>
<dbReference type="AlphaFoldDB" id="A0A0D8JTR2"/>
<proteinExistence type="predicted"/>
<dbReference type="InParanoid" id="A0A0D8JTR2"/>
<accession>A0A0D8JTR2</accession>
<dbReference type="RefSeq" id="XP_012214022.1">
    <property type="nucleotide sequence ID" value="XM_012358599.1"/>
</dbReference>
<dbReference type="Proteomes" id="UP000001261">
    <property type="component" value="Unassembled WGS sequence"/>
</dbReference>
<name>A0A0D8JTR2_COCIM</name>
<feature type="compositionally biased region" description="Low complexity" evidence="1">
    <location>
        <begin position="565"/>
        <end position="581"/>
    </location>
</feature>
<dbReference type="VEuPathDB" id="FungiDB:CIMG_12218"/>
<dbReference type="Pfam" id="PF12520">
    <property type="entry name" value="DUF3723"/>
    <property type="match status" value="2"/>
</dbReference>
<gene>
    <name evidence="2" type="ORF">CIMG_12218</name>
</gene>
<evidence type="ECO:0000313" key="2">
    <source>
        <dbReference type="EMBL" id="KJF60725.1"/>
    </source>
</evidence>
<sequence>MPDMANRTDILEGPELQLAREKEGSLLGIARISLEHLRFEENDGIGTRSVASDAGKKQVKRLLARFKRDRCRRLNPDYWIEAVISPDTLRQILNYNSLESLQPGTFPFLELRPEWTVLCLQGRIRAAAAAEWLEPDDRWWIIKFYDSTRLSNETQRSLREFHDVSEELTSGEIYRNILHYSHMPNPNAVGEWKTRGTEGFQRDLKQLQKSAIDRPLREALEELKFFPGLWSTYLNLHRLLPMRVPEELANYLKHIKAVMTIITNGRPEILDAQTVTQLEGRSPFWSRADANHIDMVFDEGLVFPDVISTPEYEILRERVKSIRCIIPSLRTFHEDCKYLEPMVKLVRRLLSPKWKGTVKHGMKRRYSPPAGDSFPIQTTVGYRSERRQAPGYGFWSAYRQVFLASMREFFGLVPNFKPLKMHKVPMHMQQPEASVLWTRFREVVSTVGFSVPRIDHGAHLVPINWGGDNRGQYPAPSLTNNHHADWRLSSRCGMTDGTSFFMDKEYLFLDNIYSTPRDEPQDDLTSFAVKRDMFIAFFPPFEEEYMTSHAQPHFNLRIPRNPQTSSGEQPSVGSSLSSLVPRTRETRPEDAGMEGTTTAPLLPLGPQTETGILPDAPSSLHARTERLQLPNTQDTGILLDAPSLHARTERLQLPNTQDTGILPDAPSSLHARTESLQLPNTQDTGILPDAPSSLHARTESLQLPNTQDTGILLDAPSLHARTERLQLPNTQDTGILLDAPSSLHARTESLQLPNTQDTGILLDAPSLHARTERLQLASTENAHPTPQQNPISETTAVLQLSPSAMAGSTQASTPAIIEQSSYKCAVQLNASNLNGFVTAFQRQDPRQYGCILDLTTLQAQCIMHQSTETINLTVGPLLDQEMTWFASVRSCLSIIPKTHLPDALRAGELVAMGHIRTQPFCQDIISPQLSDFTSYLPVFKDGSWELQRHECEVEL</sequence>
<organism evidence="2 3">
    <name type="scientific">Coccidioides immitis (strain RS)</name>
    <name type="common">Valley fever fungus</name>
    <dbReference type="NCBI Taxonomy" id="246410"/>
    <lineage>
        <taxon>Eukaryota</taxon>
        <taxon>Fungi</taxon>
        <taxon>Dikarya</taxon>
        <taxon>Ascomycota</taxon>
        <taxon>Pezizomycotina</taxon>
        <taxon>Eurotiomycetes</taxon>
        <taxon>Eurotiomycetidae</taxon>
        <taxon>Onygenales</taxon>
        <taxon>Onygenaceae</taxon>
        <taxon>Coccidioides</taxon>
    </lineage>
</organism>
<feature type="region of interest" description="Disordered" evidence="1">
    <location>
        <begin position="555"/>
        <end position="617"/>
    </location>
</feature>
<evidence type="ECO:0000313" key="3">
    <source>
        <dbReference type="Proteomes" id="UP000001261"/>
    </source>
</evidence>
<evidence type="ECO:0000256" key="1">
    <source>
        <dbReference type="SAM" id="MobiDB-lite"/>
    </source>
</evidence>
<dbReference type="InterPro" id="IPR022198">
    <property type="entry name" value="DUF3723"/>
</dbReference>